<dbReference type="GO" id="GO:0032454">
    <property type="term" value="F:histone H3K9 demethylase activity"/>
    <property type="evidence" value="ECO:0000318"/>
    <property type="project" value="GO_Central"/>
</dbReference>
<dbReference type="GO" id="GO:0006338">
    <property type="term" value="P:chromatin remodeling"/>
    <property type="evidence" value="ECO:0000318"/>
    <property type="project" value="GO_Central"/>
</dbReference>
<dbReference type="GO" id="GO:0010468">
    <property type="term" value="P:regulation of gene expression"/>
    <property type="evidence" value="ECO:0000318"/>
    <property type="project" value="GO_Central"/>
</dbReference>
<organism evidence="2 3">
    <name type="scientific">Daphnia pulex</name>
    <name type="common">Water flea</name>
    <dbReference type="NCBI Taxonomy" id="6669"/>
    <lineage>
        <taxon>Eukaryota</taxon>
        <taxon>Metazoa</taxon>
        <taxon>Ecdysozoa</taxon>
        <taxon>Arthropoda</taxon>
        <taxon>Crustacea</taxon>
        <taxon>Branchiopoda</taxon>
        <taxon>Diplostraca</taxon>
        <taxon>Cladocera</taxon>
        <taxon>Anomopoda</taxon>
        <taxon>Daphniidae</taxon>
        <taxon>Daphnia</taxon>
    </lineage>
</organism>
<keyword evidence="3" id="KW-1185">Reference proteome</keyword>
<proteinExistence type="predicted"/>
<dbReference type="Pfam" id="PF02373">
    <property type="entry name" value="JmjC"/>
    <property type="match status" value="2"/>
</dbReference>
<sequence length="230" mass="26208">MVCGFGYFITPTATQFSNDFSEYIVDVNGTLFANLDHHWSLPKYRSTFAHYLNDQTEDILGVNTSQLIVEPAQSHTGIHVENLNLLSCNYLHDGEDKSWIVVAARYAEDVRKLLRQLFPEEFKDCPRYDKQKKGQYVIIFFGAYHIVVNAGQNYAEAINFCMPEWERALVPPDECSCTENGYPAVRKLFNIKGLQRIVGKGASGKQWSNFPRGPGDDFNADLLDIRSPRQ</sequence>
<dbReference type="SUPFAM" id="SSF51197">
    <property type="entry name" value="Clavaminate synthase-like"/>
    <property type="match status" value="1"/>
</dbReference>
<dbReference type="HOGENOM" id="CLU_1205835_0_0_1"/>
<dbReference type="InterPro" id="IPR003347">
    <property type="entry name" value="JmjC_dom"/>
</dbReference>
<evidence type="ECO:0000313" key="2">
    <source>
        <dbReference type="EMBL" id="EFX76206.1"/>
    </source>
</evidence>
<gene>
    <name evidence="2" type="ORF">DAPPUDRAFT_322564</name>
</gene>
<dbReference type="GO" id="GO:0005634">
    <property type="term" value="C:nucleus"/>
    <property type="evidence" value="ECO:0000318"/>
    <property type="project" value="GO_Central"/>
</dbReference>
<name>E9GWD7_DAPPU</name>
<dbReference type="eggNOG" id="KOG0958">
    <property type="taxonomic scope" value="Eukaryota"/>
</dbReference>
<accession>E9GWD7</accession>
<dbReference type="EMBL" id="GL732570">
    <property type="protein sequence ID" value="EFX76206.1"/>
    <property type="molecule type" value="Genomic_DNA"/>
</dbReference>
<protein>
    <recommendedName>
        <fullName evidence="1">JmjC domain-containing protein</fullName>
    </recommendedName>
</protein>
<dbReference type="PANTHER" id="PTHR10694">
    <property type="entry name" value="LYSINE-SPECIFIC DEMETHYLASE"/>
    <property type="match status" value="1"/>
</dbReference>
<dbReference type="GO" id="GO:0051864">
    <property type="term" value="F:histone H3K36 demethylase activity"/>
    <property type="evidence" value="ECO:0000318"/>
    <property type="project" value="GO_Central"/>
</dbReference>
<dbReference type="AlphaFoldDB" id="E9GWD7"/>
<feature type="domain" description="JmjC" evidence="1">
    <location>
        <begin position="27"/>
        <end position="177"/>
    </location>
</feature>
<dbReference type="Proteomes" id="UP000000305">
    <property type="component" value="Unassembled WGS sequence"/>
</dbReference>
<dbReference type="PROSITE" id="PS51184">
    <property type="entry name" value="JMJC"/>
    <property type="match status" value="1"/>
</dbReference>
<evidence type="ECO:0000313" key="3">
    <source>
        <dbReference type="Proteomes" id="UP000000305"/>
    </source>
</evidence>
<evidence type="ECO:0000259" key="1">
    <source>
        <dbReference type="PROSITE" id="PS51184"/>
    </source>
</evidence>
<dbReference type="PANTHER" id="PTHR10694:SF129">
    <property type="entry name" value="LYSINE-SPECIFIC DEMETHYLASE 4B-RELATED"/>
    <property type="match status" value="1"/>
</dbReference>
<dbReference type="GO" id="GO:0000785">
    <property type="term" value="C:chromatin"/>
    <property type="evidence" value="ECO:0000318"/>
    <property type="project" value="GO_Central"/>
</dbReference>
<dbReference type="InParanoid" id="E9GWD7"/>
<dbReference type="KEGG" id="dpx:DAPPUDRAFT_322564"/>
<dbReference type="Gene3D" id="2.60.120.650">
    <property type="entry name" value="Cupin"/>
    <property type="match status" value="1"/>
</dbReference>
<reference evidence="2 3" key="1">
    <citation type="journal article" date="2011" name="Science">
        <title>The ecoresponsive genome of Daphnia pulex.</title>
        <authorList>
            <person name="Colbourne J.K."/>
            <person name="Pfrender M.E."/>
            <person name="Gilbert D."/>
            <person name="Thomas W.K."/>
            <person name="Tucker A."/>
            <person name="Oakley T.H."/>
            <person name="Tokishita S."/>
            <person name="Aerts A."/>
            <person name="Arnold G.J."/>
            <person name="Basu M.K."/>
            <person name="Bauer D.J."/>
            <person name="Caceres C.E."/>
            <person name="Carmel L."/>
            <person name="Casola C."/>
            <person name="Choi J.H."/>
            <person name="Detter J.C."/>
            <person name="Dong Q."/>
            <person name="Dusheyko S."/>
            <person name="Eads B.D."/>
            <person name="Frohlich T."/>
            <person name="Geiler-Samerotte K.A."/>
            <person name="Gerlach D."/>
            <person name="Hatcher P."/>
            <person name="Jogdeo S."/>
            <person name="Krijgsveld J."/>
            <person name="Kriventseva E.V."/>
            <person name="Kultz D."/>
            <person name="Laforsch C."/>
            <person name="Lindquist E."/>
            <person name="Lopez J."/>
            <person name="Manak J.R."/>
            <person name="Muller J."/>
            <person name="Pangilinan J."/>
            <person name="Patwardhan R.P."/>
            <person name="Pitluck S."/>
            <person name="Pritham E.J."/>
            <person name="Rechtsteiner A."/>
            <person name="Rho M."/>
            <person name="Rogozin I.B."/>
            <person name="Sakarya O."/>
            <person name="Salamov A."/>
            <person name="Schaack S."/>
            <person name="Shapiro H."/>
            <person name="Shiga Y."/>
            <person name="Skalitzky C."/>
            <person name="Smith Z."/>
            <person name="Souvorov A."/>
            <person name="Sung W."/>
            <person name="Tang Z."/>
            <person name="Tsuchiya D."/>
            <person name="Tu H."/>
            <person name="Vos H."/>
            <person name="Wang M."/>
            <person name="Wolf Y.I."/>
            <person name="Yamagata H."/>
            <person name="Yamada T."/>
            <person name="Ye Y."/>
            <person name="Shaw J.R."/>
            <person name="Andrews J."/>
            <person name="Crease T.J."/>
            <person name="Tang H."/>
            <person name="Lucas S.M."/>
            <person name="Robertson H.M."/>
            <person name="Bork P."/>
            <person name="Koonin E.V."/>
            <person name="Zdobnov E.M."/>
            <person name="Grigoriev I.V."/>
            <person name="Lynch M."/>
            <person name="Boore J.L."/>
        </authorList>
    </citation>
    <scope>NUCLEOTIDE SEQUENCE [LARGE SCALE GENOMIC DNA]</scope>
</reference>
<dbReference type="OrthoDB" id="1678912at2759"/>
<dbReference type="SMART" id="SM00558">
    <property type="entry name" value="JmjC"/>
    <property type="match status" value="1"/>
</dbReference>